<keyword evidence="1" id="KW-0663">Pyridoxal phosphate</keyword>
<comment type="similarity">
    <text evidence="1">Belongs to the DegT/DnrJ/EryC1 family.</text>
</comment>
<dbReference type="Proteomes" id="UP000011758">
    <property type="component" value="Unassembled WGS sequence"/>
</dbReference>
<dbReference type="PANTHER" id="PTHR30244">
    <property type="entry name" value="TRANSAMINASE"/>
    <property type="match status" value="1"/>
</dbReference>
<evidence type="ECO:0000313" key="3">
    <source>
        <dbReference type="Proteomes" id="UP000011758"/>
    </source>
</evidence>
<evidence type="ECO:0000256" key="1">
    <source>
        <dbReference type="RuleBase" id="RU004508"/>
    </source>
</evidence>
<dbReference type="GO" id="GO:0008483">
    <property type="term" value="F:transaminase activity"/>
    <property type="evidence" value="ECO:0007669"/>
    <property type="project" value="TreeGrafter"/>
</dbReference>
<protein>
    <recommendedName>
        <fullName evidence="4">DegT/DnrJ/EryC1/StrS aminotransferase</fullName>
    </recommendedName>
</protein>
<dbReference type="AlphaFoldDB" id="M2NGK6"/>
<evidence type="ECO:0000313" key="2">
    <source>
        <dbReference type="EMBL" id="EMD17363.1"/>
    </source>
</evidence>
<dbReference type="BioCyc" id="ECAT999415-HMP:GTTI-374-MONOMER"/>
<dbReference type="RefSeq" id="WP_004801515.1">
    <property type="nucleotide sequence ID" value="NZ_KB446646.1"/>
</dbReference>
<dbReference type="Gene3D" id="3.90.1150.10">
    <property type="entry name" value="Aspartate Aminotransferase, domain 1"/>
    <property type="match status" value="1"/>
</dbReference>
<dbReference type="EMBL" id="AGEJ01000007">
    <property type="protein sequence ID" value="EMD17363.1"/>
    <property type="molecule type" value="Genomic_DNA"/>
</dbReference>
<accession>M2NGK6</accession>
<dbReference type="PANTHER" id="PTHR30244:SF34">
    <property type="entry name" value="DTDP-4-AMINO-4,6-DIDEOXYGALACTOSE TRANSAMINASE"/>
    <property type="match status" value="1"/>
</dbReference>
<dbReference type="Gene3D" id="3.40.640.10">
    <property type="entry name" value="Type I PLP-dependent aspartate aminotransferase-like (Major domain)"/>
    <property type="match status" value="1"/>
</dbReference>
<dbReference type="SUPFAM" id="SSF53383">
    <property type="entry name" value="PLP-dependent transferases"/>
    <property type="match status" value="1"/>
</dbReference>
<dbReference type="GO" id="GO:0000271">
    <property type="term" value="P:polysaccharide biosynthetic process"/>
    <property type="evidence" value="ECO:0007669"/>
    <property type="project" value="TreeGrafter"/>
</dbReference>
<dbReference type="STRING" id="999415.HMPREF9943_00364"/>
<dbReference type="GO" id="GO:0030170">
    <property type="term" value="F:pyridoxal phosphate binding"/>
    <property type="evidence" value="ECO:0007669"/>
    <property type="project" value="TreeGrafter"/>
</dbReference>
<dbReference type="InterPro" id="IPR000653">
    <property type="entry name" value="DegT/StrS_aminotransferase"/>
</dbReference>
<reference evidence="2 3" key="1">
    <citation type="submission" date="2013-02" db="EMBL/GenBank/DDBJ databases">
        <title>The Genome Sequence of Lactobacillus catenaformis F0143.</title>
        <authorList>
            <consortium name="The Broad Institute Genome Sequencing Platform"/>
            <person name="Earl A."/>
            <person name="Ward D."/>
            <person name="Feldgarden M."/>
            <person name="Gevers D."/>
            <person name="Izard J."/>
            <person name="Blanton J.M."/>
            <person name="Mathney J."/>
            <person name="Dewhirst F.E."/>
            <person name="Young S.K."/>
            <person name="Zeng Q."/>
            <person name="Gargeya S."/>
            <person name="Fitzgerald M."/>
            <person name="Haas B."/>
            <person name="Abouelleil A."/>
            <person name="Alvarado L."/>
            <person name="Arachchi H.M."/>
            <person name="Berlin A."/>
            <person name="Chapman S.B."/>
            <person name="Gearin G."/>
            <person name="Goldberg J."/>
            <person name="Griggs A."/>
            <person name="Gujja S."/>
            <person name="Hansen M."/>
            <person name="Heiman D."/>
            <person name="Howarth C."/>
            <person name="Larimer J."/>
            <person name="Lui A."/>
            <person name="MacDonald P.J.P."/>
            <person name="McCowen C."/>
            <person name="Montmayeur A."/>
            <person name="Murphy C."/>
            <person name="Neiman D."/>
            <person name="Pearson M."/>
            <person name="Priest M."/>
            <person name="Roberts A."/>
            <person name="Saif S."/>
            <person name="Shea T."/>
            <person name="Sisk P."/>
            <person name="Stolte C."/>
            <person name="Sykes S."/>
            <person name="Wortman J."/>
            <person name="Nusbaum C."/>
            <person name="Birren B."/>
        </authorList>
    </citation>
    <scope>NUCLEOTIDE SEQUENCE [LARGE SCALE GENOMIC DNA]</scope>
    <source>
        <strain evidence="2 3">OT 569</strain>
    </source>
</reference>
<sequence>MIDILNIKKNHLFISRAATGIYLILRYQNIENKKILIPGNICYAAVYPIIYSSNIPVFCDTDNLGNVSYDIFISSIKECKAAIIPHMYGNPNQDIIRIAEYCKKHHILLIEDCASSMGAVLDHKFCGTWGDYSLFSTGYSKTIDLGYGGIIVSNNDLSSIDQAYKSLPVKNAETDVNDAFFSKLYRLIRNNKNQSISPFIWAGLRNNLKNIYIHYTDLKDYQVKLSKQLISLQENIDERIRKAHLYRSAIHINENIKHYSFNKGAVPWRYILFVNPHFKYNFINYLLKNNVPVSDWYPNVTEIFGNKISLLNIDLIECSIINLPITIEDSEIIRIINIINKYKFI</sequence>
<dbReference type="eggNOG" id="COG0399">
    <property type="taxonomic scope" value="Bacteria"/>
</dbReference>
<name>M2NGK6_9FIRM</name>
<dbReference type="InterPro" id="IPR015424">
    <property type="entry name" value="PyrdxlP-dep_Trfase"/>
</dbReference>
<evidence type="ECO:0008006" key="4">
    <source>
        <dbReference type="Google" id="ProtNLM"/>
    </source>
</evidence>
<dbReference type="InterPro" id="IPR015421">
    <property type="entry name" value="PyrdxlP-dep_Trfase_major"/>
</dbReference>
<dbReference type="InterPro" id="IPR015422">
    <property type="entry name" value="PyrdxlP-dep_Trfase_small"/>
</dbReference>
<proteinExistence type="inferred from homology"/>
<dbReference type="OrthoDB" id="9810913at2"/>
<organism evidence="2 3">
    <name type="scientific">Eggerthia catenaformis OT 569 = DSM 20559</name>
    <dbReference type="NCBI Taxonomy" id="999415"/>
    <lineage>
        <taxon>Bacteria</taxon>
        <taxon>Bacillati</taxon>
        <taxon>Bacillota</taxon>
        <taxon>Erysipelotrichia</taxon>
        <taxon>Erysipelotrichales</taxon>
        <taxon>Coprobacillaceae</taxon>
        <taxon>Eggerthia</taxon>
    </lineage>
</organism>
<gene>
    <name evidence="2" type="ORF">HMPREF9943_00364</name>
</gene>
<comment type="caution">
    <text evidence="2">The sequence shown here is derived from an EMBL/GenBank/DDBJ whole genome shotgun (WGS) entry which is preliminary data.</text>
</comment>
<keyword evidence="3" id="KW-1185">Reference proteome</keyword>
<dbReference type="Pfam" id="PF01041">
    <property type="entry name" value="DegT_DnrJ_EryC1"/>
    <property type="match status" value="1"/>
</dbReference>